<dbReference type="InterPro" id="IPR002347">
    <property type="entry name" value="SDR_fam"/>
</dbReference>
<accession>A0A1X9N674</accession>
<dbReference type="PANTHER" id="PTHR44196">
    <property type="entry name" value="DEHYDROGENASE/REDUCTASE SDR FAMILY MEMBER 7B"/>
    <property type="match status" value="1"/>
</dbReference>
<name>A0A1X9N674_9GAMM</name>
<dbReference type="PANTHER" id="PTHR44196:SF1">
    <property type="entry name" value="DEHYDROGENASE_REDUCTASE SDR FAMILY MEMBER 7B"/>
    <property type="match status" value="1"/>
</dbReference>
<dbReference type="RefSeq" id="WP_085757335.1">
    <property type="nucleotide sequence ID" value="NZ_CP019343.1"/>
</dbReference>
<organism evidence="3 4">
    <name type="scientific">Oceanicoccus sagamiensis</name>
    <dbReference type="NCBI Taxonomy" id="716816"/>
    <lineage>
        <taxon>Bacteria</taxon>
        <taxon>Pseudomonadati</taxon>
        <taxon>Pseudomonadota</taxon>
        <taxon>Gammaproteobacteria</taxon>
        <taxon>Cellvibrionales</taxon>
        <taxon>Spongiibacteraceae</taxon>
        <taxon>Oceanicoccus</taxon>
    </lineage>
</organism>
<dbReference type="STRING" id="716816.BST96_03355"/>
<dbReference type="AlphaFoldDB" id="A0A1X9N674"/>
<dbReference type="EMBL" id="CP019343">
    <property type="protein sequence ID" value="ARN73226.1"/>
    <property type="molecule type" value="Genomic_DNA"/>
</dbReference>
<keyword evidence="4" id="KW-1185">Reference proteome</keyword>
<reference evidence="3 4" key="1">
    <citation type="submission" date="2016-11" db="EMBL/GenBank/DDBJ databases">
        <title>Trade-off between light-utilization and light-protection in marine flavobacteria.</title>
        <authorList>
            <person name="Kumagai Y."/>
        </authorList>
    </citation>
    <scope>NUCLEOTIDE SEQUENCE [LARGE SCALE GENOMIC DNA]</scope>
    <source>
        <strain evidence="3 4">NBRC 107125</strain>
    </source>
</reference>
<proteinExistence type="inferred from homology"/>
<dbReference type="KEGG" id="osg:BST96_03355"/>
<gene>
    <name evidence="3" type="ORF">BST96_03355</name>
</gene>
<comment type="similarity">
    <text evidence="1">Belongs to the short-chain dehydrogenases/reductases (SDR) family.</text>
</comment>
<dbReference type="Proteomes" id="UP000193450">
    <property type="component" value="Chromosome"/>
</dbReference>
<evidence type="ECO:0000313" key="4">
    <source>
        <dbReference type="Proteomes" id="UP000193450"/>
    </source>
</evidence>
<dbReference type="PRINTS" id="PR00081">
    <property type="entry name" value="GDHRDH"/>
</dbReference>
<dbReference type="GO" id="GO:0016491">
    <property type="term" value="F:oxidoreductase activity"/>
    <property type="evidence" value="ECO:0007669"/>
    <property type="project" value="UniProtKB-KW"/>
</dbReference>
<dbReference type="InterPro" id="IPR020904">
    <property type="entry name" value="Sc_DH/Rdtase_CS"/>
</dbReference>
<sequence length="250" mass="26761">MTDFKNILITGASSGIGEGLALMYAQEGRRLYLTGRNSERLQQVAEQCRDKGAEVFPQTLDICDQAAAATFISNADTQHPLDLIVANAGASASTGADVETAEHMRENFSVNIDGVLNTVLPVIEPMKSRGYGQIAVVSSVMGFRGFPNGASYSGSKAAMRVWGEGLRGSLSKYGIGVSVIIPAMVKSRMTDALSFQPRGAMSADRAAEIIGRGLARNKPRIGFSKGMYFIFWLLGGLPSFISDKIFHARA</sequence>
<evidence type="ECO:0000313" key="3">
    <source>
        <dbReference type="EMBL" id="ARN73226.1"/>
    </source>
</evidence>
<dbReference type="Gene3D" id="3.40.50.720">
    <property type="entry name" value="NAD(P)-binding Rossmann-like Domain"/>
    <property type="match status" value="1"/>
</dbReference>
<dbReference type="OrthoDB" id="335726at2"/>
<keyword evidence="2" id="KW-0560">Oxidoreductase</keyword>
<evidence type="ECO:0000256" key="1">
    <source>
        <dbReference type="ARBA" id="ARBA00006484"/>
    </source>
</evidence>
<dbReference type="GO" id="GO:0016020">
    <property type="term" value="C:membrane"/>
    <property type="evidence" value="ECO:0007669"/>
    <property type="project" value="TreeGrafter"/>
</dbReference>
<protein>
    <recommendedName>
        <fullName evidence="5">Short-chain dehydrogenase</fullName>
    </recommendedName>
</protein>
<evidence type="ECO:0000256" key="2">
    <source>
        <dbReference type="ARBA" id="ARBA00023002"/>
    </source>
</evidence>
<dbReference type="PROSITE" id="PS00061">
    <property type="entry name" value="ADH_SHORT"/>
    <property type="match status" value="1"/>
</dbReference>
<dbReference type="SUPFAM" id="SSF51735">
    <property type="entry name" value="NAD(P)-binding Rossmann-fold domains"/>
    <property type="match status" value="1"/>
</dbReference>
<evidence type="ECO:0008006" key="5">
    <source>
        <dbReference type="Google" id="ProtNLM"/>
    </source>
</evidence>
<dbReference type="Pfam" id="PF00106">
    <property type="entry name" value="adh_short"/>
    <property type="match status" value="1"/>
</dbReference>
<dbReference type="InterPro" id="IPR036291">
    <property type="entry name" value="NAD(P)-bd_dom_sf"/>
</dbReference>